<keyword evidence="1" id="KW-0175">Coiled coil</keyword>
<sequence length="594" mass="68510">MDDYDSQSTVEDVSEWAEHIEDVIEELQRNYRIIQTEMSCLVEKLQVVNRPRNYISKRVVFPKRNHNARIGNENLKNSRNCCNNCQGNSTYKSSKIEALEGLAENILGIANEQYINNMVEKSVSNLERTLVDKLDKNCAHHHLELQRNITDLKVQQSIMESTVRDIALQIQEIALELKDLKTSIGNRVVGDTMLTMSQKNQKDDENLDSNLNSNTLSSSDSSSCSCLCSCTEKSSNNRSCSCYERNQNGKLEGSKMLIYEILRDVFVEDENLVGIGNNLDELELENLCLIRQLFKDFVRIITQGRIETLEKGIGEIRNKNAKDEKNTEKRLEDINLLIKDELMNRSAESDMIAKLENRIQGVKNEVDSIQDSFISIKNDELFNKEQIERLEKELNNRSELIQSAIKELNDEYFSLRKKQEEESGFLFGDELSKTITDKISSIKDLVSYISDDLFKNEEKLQRQIKRNSKIIEELKSGCVEFEKYSDENFIEIANSLKNFRMQTITILSSMYEVINENITDRVNVSNFQQKLQENFNESSEEFKGMIDIRPHIFSMQSNQCPAKSQNTGFKNFNVEKNSNSTSQKIPPNAYHINN</sequence>
<evidence type="ECO:0000313" key="3">
    <source>
        <dbReference type="EMBL" id="CUV04651.1"/>
    </source>
</evidence>
<protein>
    <submittedName>
        <fullName evidence="3">Uncharacterized protein</fullName>
    </submittedName>
</protein>
<evidence type="ECO:0000256" key="1">
    <source>
        <dbReference type="SAM" id="Coils"/>
    </source>
</evidence>
<name>A0A0S4TBV5_CRYHO</name>
<evidence type="ECO:0000256" key="2">
    <source>
        <dbReference type="SAM" id="MobiDB-lite"/>
    </source>
</evidence>
<dbReference type="VEuPathDB" id="CryptoDB:Chro.20307"/>
<dbReference type="AlphaFoldDB" id="A0A0S4TBV5"/>
<dbReference type="VEuPathDB" id="CryptoDB:CHUDEA2_2930"/>
<feature type="coiled-coil region" evidence="1">
    <location>
        <begin position="345"/>
        <end position="411"/>
    </location>
</feature>
<reference evidence="3" key="1">
    <citation type="submission" date="2015-08" db="EMBL/GenBank/DDBJ databases">
        <authorList>
            <person name="Babu N.S."/>
            <person name="Beckwith C.J."/>
            <person name="Beseler K.G."/>
            <person name="Brison A."/>
            <person name="Carone J.V."/>
            <person name="Caskin T.P."/>
            <person name="Diamond M."/>
            <person name="Durham M.E."/>
            <person name="Foxe J.M."/>
            <person name="Go M."/>
            <person name="Henderson B.A."/>
            <person name="Jones I.B."/>
            <person name="McGettigan J.A."/>
            <person name="Micheletti S.J."/>
            <person name="Nasrallah M.E."/>
            <person name="Ortiz D."/>
            <person name="Piller C.R."/>
            <person name="Privatt S.R."/>
            <person name="Schneider S.L."/>
            <person name="Sharp S."/>
            <person name="Smith T.C."/>
            <person name="Stanton J.D."/>
            <person name="Ullery H.E."/>
            <person name="Wilson R.J."/>
            <person name="Serrano M.G."/>
            <person name="Buck G."/>
            <person name="Lee V."/>
            <person name="Wang Y."/>
            <person name="Carvalho R."/>
            <person name="Voegtly L."/>
            <person name="Shi R."/>
            <person name="Duckworth R."/>
            <person name="Johnson A."/>
            <person name="Loviza R."/>
            <person name="Walstead R."/>
            <person name="Shah Z."/>
            <person name="Kiflezghi M."/>
            <person name="Wade K."/>
            <person name="Ball S.L."/>
            <person name="Bradley K.W."/>
            <person name="Asai D.J."/>
            <person name="Bowman C.A."/>
            <person name="Russell D.A."/>
            <person name="Pope W.H."/>
            <person name="Jacobs-Sera D."/>
            <person name="Hendrix R.W."/>
            <person name="Hatfull G.F."/>
        </authorList>
    </citation>
    <scope>NUCLEOTIDE SEQUENCE [LARGE SCALE GENOMIC DNA]</scope>
</reference>
<accession>A0A0S4TBV5</accession>
<feature type="region of interest" description="Disordered" evidence="2">
    <location>
        <begin position="199"/>
        <end position="224"/>
    </location>
</feature>
<feature type="compositionally biased region" description="Low complexity" evidence="2">
    <location>
        <begin position="208"/>
        <end position="224"/>
    </location>
</feature>
<organism evidence="3">
    <name type="scientific">Cryptosporidium hominis</name>
    <dbReference type="NCBI Taxonomy" id="237895"/>
    <lineage>
        <taxon>Eukaryota</taxon>
        <taxon>Sar</taxon>
        <taxon>Alveolata</taxon>
        <taxon>Apicomplexa</taxon>
        <taxon>Conoidasida</taxon>
        <taxon>Coccidia</taxon>
        <taxon>Eucoccidiorida</taxon>
        <taxon>Eimeriorina</taxon>
        <taxon>Cryptosporidiidae</taxon>
        <taxon>Cryptosporidium</taxon>
    </lineage>
</organism>
<dbReference type="VEuPathDB" id="CryptoDB:ChTU502y2012_373g0105"/>
<dbReference type="EMBL" id="LN877948">
    <property type="protein sequence ID" value="CUV04651.1"/>
    <property type="molecule type" value="Genomic_DNA"/>
</dbReference>
<dbReference type="VEuPathDB" id="CryptoDB:GY17_00002248"/>
<feature type="coiled-coil region" evidence="1">
    <location>
        <begin position="17"/>
        <end position="44"/>
    </location>
</feature>
<dbReference type="Proteomes" id="UP000199752">
    <property type="component" value="Chromosome 2"/>
</dbReference>
<proteinExistence type="predicted"/>
<gene>
    <name evidence="3" type="ORF">CHUDEA2_2930</name>
</gene>